<evidence type="ECO:0000313" key="3">
    <source>
        <dbReference type="Proteomes" id="UP001150924"/>
    </source>
</evidence>
<protein>
    <submittedName>
        <fullName evidence="2">Uncharacterized protein</fullName>
    </submittedName>
</protein>
<dbReference type="Proteomes" id="UP001150924">
    <property type="component" value="Unassembled WGS sequence"/>
</dbReference>
<organism evidence="2 3">
    <name type="scientific">Nannocystis pusilla</name>
    <dbReference type="NCBI Taxonomy" id="889268"/>
    <lineage>
        <taxon>Bacteria</taxon>
        <taxon>Pseudomonadati</taxon>
        <taxon>Myxococcota</taxon>
        <taxon>Polyangia</taxon>
        <taxon>Nannocystales</taxon>
        <taxon>Nannocystaceae</taxon>
        <taxon>Nannocystis</taxon>
    </lineage>
</organism>
<sequence>MSSASITRAGARHVGAVAVDAGLEVGLVRAAAVVVGAPAGDAQAERERLHRPRLVARQLEAFDVTGEALAALADHGRQATCPFRQEIAGALAAGDRAEPRQDVGAEAQRPVDEAALGALHRERQSAAGRDRVEAERVAGAGGREQARRVVDVDQRPESELSFVLDARAAVAMVAADRAAGAAVAYVLAGAGQPLGREATRGCLADRHRLEVTPRQDPQAVEGLEVGRGPERPILLGRRPGAARREIAGPRLHARRVRDPGDRRPAHADRLDPLGPEHRPRAAAPGVPAVVGDRRIADLRLAGGADRRYMAEKTLLCSHV</sequence>
<feature type="compositionally biased region" description="Basic and acidic residues" evidence="1">
    <location>
        <begin position="256"/>
        <end position="279"/>
    </location>
</feature>
<dbReference type="EMBL" id="JAPNKE010000002">
    <property type="protein sequence ID" value="MCY1008707.1"/>
    <property type="molecule type" value="Genomic_DNA"/>
</dbReference>
<feature type="region of interest" description="Disordered" evidence="1">
    <location>
        <begin position="254"/>
        <end position="286"/>
    </location>
</feature>
<evidence type="ECO:0000313" key="2">
    <source>
        <dbReference type="EMBL" id="MCY1008707.1"/>
    </source>
</evidence>
<feature type="region of interest" description="Disordered" evidence="1">
    <location>
        <begin position="121"/>
        <end position="140"/>
    </location>
</feature>
<dbReference type="AlphaFoldDB" id="A0A9X3ERB5"/>
<comment type="caution">
    <text evidence="2">The sequence shown here is derived from an EMBL/GenBank/DDBJ whole genome shotgun (WGS) entry which is preliminary data.</text>
</comment>
<evidence type="ECO:0000256" key="1">
    <source>
        <dbReference type="SAM" id="MobiDB-lite"/>
    </source>
</evidence>
<keyword evidence="3" id="KW-1185">Reference proteome</keyword>
<gene>
    <name evidence="2" type="ORF">OV079_24730</name>
</gene>
<accession>A0A9X3ERB5</accession>
<name>A0A9X3ERB5_9BACT</name>
<feature type="compositionally biased region" description="Basic and acidic residues" evidence="1">
    <location>
        <begin position="121"/>
        <end position="136"/>
    </location>
</feature>
<reference evidence="2" key="1">
    <citation type="submission" date="2022-11" db="EMBL/GenBank/DDBJ databases">
        <title>Minimal conservation of predation-associated metabolite biosynthetic gene clusters underscores biosynthetic potential of Myxococcota including descriptions for ten novel species: Archangium lansinium sp. nov., Myxococcus landrumus sp. nov., Nannocystis bai.</title>
        <authorList>
            <person name="Ahearne A."/>
            <person name="Stevens C."/>
            <person name="Phillips K."/>
        </authorList>
    </citation>
    <scope>NUCLEOTIDE SEQUENCE</scope>
    <source>
        <strain evidence="2">Na p29</strain>
    </source>
</reference>
<proteinExistence type="predicted"/>